<evidence type="ECO:0000313" key="3">
    <source>
        <dbReference type="Proteomes" id="UP001187192"/>
    </source>
</evidence>
<protein>
    <submittedName>
        <fullName evidence="2">Uncharacterized protein</fullName>
    </submittedName>
</protein>
<evidence type="ECO:0000313" key="2">
    <source>
        <dbReference type="EMBL" id="GMN49819.1"/>
    </source>
</evidence>
<dbReference type="AlphaFoldDB" id="A0AA88AC54"/>
<gene>
    <name evidence="2" type="ORF">TIFTF001_018987</name>
</gene>
<name>A0AA88AC54_FICCA</name>
<feature type="compositionally biased region" description="Basic and acidic residues" evidence="1">
    <location>
        <begin position="107"/>
        <end position="122"/>
    </location>
</feature>
<comment type="caution">
    <text evidence="2">The sequence shown here is derived from an EMBL/GenBank/DDBJ whole genome shotgun (WGS) entry which is preliminary data.</text>
</comment>
<reference evidence="2" key="1">
    <citation type="submission" date="2023-07" db="EMBL/GenBank/DDBJ databases">
        <title>draft genome sequence of fig (Ficus carica).</title>
        <authorList>
            <person name="Takahashi T."/>
            <person name="Nishimura K."/>
        </authorList>
    </citation>
    <scope>NUCLEOTIDE SEQUENCE</scope>
</reference>
<proteinExistence type="predicted"/>
<organism evidence="2 3">
    <name type="scientific">Ficus carica</name>
    <name type="common">Common fig</name>
    <dbReference type="NCBI Taxonomy" id="3494"/>
    <lineage>
        <taxon>Eukaryota</taxon>
        <taxon>Viridiplantae</taxon>
        <taxon>Streptophyta</taxon>
        <taxon>Embryophyta</taxon>
        <taxon>Tracheophyta</taxon>
        <taxon>Spermatophyta</taxon>
        <taxon>Magnoliopsida</taxon>
        <taxon>eudicotyledons</taxon>
        <taxon>Gunneridae</taxon>
        <taxon>Pentapetalae</taxon>
        <taxon>rosids</taxon>
        <taxon>fabids</taxon>
        <taxon>Rosales</taxon>
        <taxon>Moraceae</taxon>
        <taxon>Ficeae</taxon>
        <taxon>Ficus</taxon>
    </lineage>
</organism>
<sequence>MPVTNNDNQGSDQPLTSSFGTHEAGWIWSLPLDLEFAAGSGSRVERRNLQPQRQVSTPRRRCGGERSCRFRWVHEDNHILVRRKWSCRKQNSGGKIEAGGGGSGVVGERREKRTKGGDRERG</sequence>
<keyword evidence="3" id="KW-1185">Reference proteome</keyword>
<accession>A0AA88AC54</accession>
<dbReference type="Proteomes" id="UP001187192">
    <property type="component" value="Unassembled WGS sequence"/>
</dbReference>
<feature type="compositionally biased region" description="Gly residues" evidence="1">
    <location>
        <begin position="96"/>
        <end position="105"/>
    </location>
</feature>
<evidence type="ECO:0000256" key="1">
    <source>
        <dbReference type="SAM" id="MobiDB-lite"/>
    </source>
</evidence>
<feature type="region of interest" description="Disordered" evidence="1">
    <location>
        <begin position="90"/>
        <end position="122"/>
    </location>
</feature>
<dbReference type="EMBL" id="BTGU01000032">
    <property type="protein sequence ID" value="GMN49819.1"/>
    <property type="molecule type" value="Genomic_DNA"/>
</dbReference>